<feature type="domain" description="ABC transmembrane type-1" evidence="9">
    <location>
        <begin position="23"/>
        <end position="206"/>
    </location>
</feature>
<comment type="similarity">
    <text evidence="2">Belongs to the binding-protein-dependent transport system permease family. HisMQ subfamily.</text>
</comment>
<dbReference type="InterPro" id="IPR000515">
    <property type="entry name" value="MetI-like"/>
</dbReference>
<keyword evidence="6 8" id="KW-1133">Transmembrane helix</keyword>
<organism evidence="10 11">
    <name type="scientific">Pikeienuella piscinae</name>
    <dbReference type="NCBI Taxonomy" id="2748098"/>
    <lineage>
        <taxon>Bacteria</taxon>
        <taxon>Pseudomonadati</taxon>
        <taxon>Pseudomonadota</taxon>
        <taxon>Alphaproteobacteria</taxon>
        <taxon>Rhodobacterales</taxon>
        <taxon>Paracoccaceae</taxon>
        <taxon>Pikeienuella</taxon>
    </lineage>
</organism>
<evidence type="ECO:0000256" key="5">
    <source>
        <dbReference type="ARBA" id="ARBA00022692"/>
    </source>
</evidence>
<feature type="transmembrane region" description="Helical" evidence="8">
    <location>
        <begin position="23"/>
        <end position="47"/>
    </location>
</feature>
<evidence type="ECO:0000256" key="3">
    <source>
        <dbReference type="ARBA" id="ARBA00022448"/>
    </source>
</evidence>
<name>A0A7L5BW50_9RHOB</name>
<feature type="transmembrane region" description="Helical" evidence="8">
    <location>
        <begin position="194"/>
        <end position="212"/>
    </location>
</feature>
<gene>
    <name evidence="10" type="ORF">G5B40_06115</name>
</gene>
<dbReference type="EMBL" id="CP049056">
    <property type="protein sequence ID" value="QIE55068.1"/>
    <property type="molecule type" value="Genomic_DNA"/>
</dbReference>
<dbReference type="PANTHER" id="PTHR30614:SF34">
    <property type="entry name" value="BLR6398 PROTEIN"/>
    <property type="match status" value="1"/>
</dbReference>
<dbReference type="PROSITE" id="PS50928">
    <property type="entry name" value="ABC_TM1"/>
    <property type="match status" value="1"/>
</dbReference>
<dbReference type="GO" id="GO:0022857">
    <property type="term" value="F:transmembrane transporter activity"/>
    <property type="evidence" value="ECO:0007669"/>
    <property type="project" value="InterPro"/>
</dbReference>
<feature type="transmembrane region" description="Helical" evidence="8">
    <location>
        <begin position="59"/>
        <end position="81"/>
    </location>
</feature>
<sequence length="228" mass="25284">MFESIAEKWAITVNLWPILMHGLWLTFAVSMLAIVLGSALGFGLGVVRTLPFGWPRRLIGLYLHVFRGTPFLVQLYIVYFVLPSLDIAFLQFDSFVAAIVALSFYTSSYVTEITAAAVRAVPPGQEEAARAAGMSKSQALYHVVLPQALRLMIPPMAGVYVVIIKSTSLLSVIGIAELTRQGEIAILRLPGNVLFVYCLIAVVYFIYCYPVLRFSQWGERRFGRIDGS</sequence>
<comment type="subcellular location">
    <subcellularLocation>
        <location evidence="1">Cell inner membrane</location>
        <topology evidence="1">Multi-pass membrane protein</topology>
    </subcellularLocation>
    <subcellularLocation>
        <location evidence="8">Cell membrane</location>
        <topology evidence="8">Multi-pass membrane protein</topology>
    </subcellularLocation>
</comment>
<dbReference type="InterPro" id="IPR035906">
    <property type="entry name" value="MetI-like_sf"/>
</dbReference>
<evidence type="ECO:0000256" key="4">
    <source>
        <dbReference type="ARBA" id="ARBA00022475"/>
    </source>
</evidence>
<dbReference type="SUPFAM" id="SSF161098">
    <property type="entry name" value="MetI-like"/>
    <property type="match status" value="1"/>
</dbReference>
<dbReference type="NCBIfam" id="TIGR01726">
    <property type="entry name" value="HEQRo_perm_3TM"/>
    <property type="match status" value="1"/>
</dbReference>
<feature type="transmembrane region" description="Helical" evidence="8">
    <location>
        <begin position="157"/>
        <end position="174"/>
    </location>
</feature>
<dbReference type="CDD" id="cd06261">
    <property type="entry name" value="TM_PBP2"/>
    <property type="match status" value="1"/>
</dbReference>
<evidence type="ECO:0000313" key="11">
    <source>
        <dbReference type="Proteomes" id="UP000503336"/>
    </source>
</evidence>
<keyword evidence="7 8" id="KW-0472">Membrane</keyword>
<dbReference type="InterPro" id="IPR010065">
    <property type="entry name" value="AA_ABC_transptr_permease_3TM"/>
</dbReference>
<evidence type="ECO:0000256" key="8">
    <source>
        <dbReference type="RuleBase" id="RU363032"/>
    </source>
</evidence>
<dbReference type="AlphaFoldDB" id="A0A7L5BW50"/>
<evidence type="ECO:0000256" key="6">
    <source>
        <dbReference type="ARBA" id="ARBA00022989"/>
    </source>
</evidence>
<reference evidence="10 11" key="1">
    <citation type="submission" date="2020-02" db="EMBL/GenBank/DDBJ databases">
        <title>complete genome sequence of Rhodobacteraceae bacterium.</title>
        <authorList>
            <person name="Park J."/>
            <person name="Kim Y.-S."/>
            <person name="Kim K.-H."/>
        </authorList>
    </citation>
    <scope>NUCLEOTIDE SEQUENCE [LARGE SCALE GENOMIC DNA]</scope>
    <source>
        <strain evidence="10 11">RR4-56</strain>
    </source>
</reference>
<keyword evidence="4" id="KW-1003">Cell membrane</keyword>
<evidence type="ECO:0000256" key="2">
    <source>
        <dbReference type="ARBA" id="ARBA00010072"/>
    </source>
</evidence>
<feature type="transmembrane region" description="Helical" evidence="8">
    <location>
        <begin position="87"/>
        <end position="105"/>
    </location>
</feature>
<dbReference type="GO" id="GO:0043190">
    <property type="term" value="C:ATP-binding cassette (ABC) transporter complex"/>
    <property type="evidence" value="ECO:0007669"/>
    <property type="project" value="InterPro"/>
</dbReference>
<evidence type="ECO:0000313" key="10">
    <source>
        <dbReference type="EMBL" id="QIE55068.1"/>
    </source>
</evidence>
<evidence type="ECO:0000259" key="9">
    <source>
        <dbReference type="PROSITE" id="PS50928"/>
    </source>
</evidence>
<evidence type="ECO:0000256" key="1">
    <source>
        <dbReference type="ARBA" id="ARBA00004429"/>
    </source>
</evidence>
<dbReference type="RefSeq" id="WP_165096348.1">
    <property type="nucleotide sequence ID" value="NZ_CP049056.1"/>
</dbReference>
<dbReference type="Proteomes" id="UP000503336">
    <property type="component" value="Chromosome"/>
</dbReference>
<dbReference type="GO" id="GO:0006865">
    <property type="term" value="P:amino acid transport"/>
    <property type="evidence" value="ECO:0007669"/>
    <property type="project" value="TreeGrafter"/>
</dbReference>
<evidence type="ECO:0000256" key="7">
    <source>
        <dbReference type="ARBA" id="ARBA00023136"/>
    </source>
</evidence>
<dbReference type="KEGG" id="hdh:G5B40_06115"/>
<dbReference type="PANTHER" id="PTHR30614">
    <property type="entry name" value="MEMBRANE COMPONENT OF AMINO ACID ABC TRANSPORTER"/>
    <property type="match status" value="1"/>
</dbReference>
<proteinExistence type="inferred from homology"/>
<dbReference type="InterPro" id="IPR043429">
    <property type="entry name" value="ArtM/GltK/GlnP/TcyL/YhdX-like"/>
</dbReference>
<dbReference type="Gene3D" id="1.10.3720.10">
    <property type="entry name" value="MetI-like"/>
    <property type="match status" value="1"/>
</dbReference>
<accession>A0A7L5BW50</accession>
<dbReference type="Pfam" id="PF00528">
    <property type="entry name" value="BPD_transp_1"/>
    <property type="match status" value="1"/>
</dbReference>
<keyword evidence="11" id="KW-1185">Reference proteome</keyword>
<protein>
    <submittedName>
        <fullName evidence="10">Amino acid ABC transporter permease</fullName>
    </submittedName>
</protein>
<keyword evidence="5 8" id="KW-0812">Transmembrane</keyword>
<keyword evidence="3 8" id="KW-0813">Transport</keyword>